<dbReference type="InterPro" id="IPR003661">
    <property type="entry name" value="HisK_dim/P_dom"/>
</dbReference>
<dbReference type="InterPro" id="IPR036097">
    <property type="entry name" value="HisK_dim/P_sf"/>
</dbReference>
<evidence type="ECO:0000256" key="8">
    <source>
        <dbReference type="ARBA" id="ARBA00022777"/>
    </source>
</evidence>
<keyword evidence="9 12" id="KW-0067">ATP-binding</keyword>
<keyword evidence="5" id="KW-0597">Phosphoprotein</keyword>
<keyword evidence="7" id="KW-0547">Nucleotide-binding</keyword>
<accession>A0ABV6G484</accession>
<comment type="catalytic activity">
    <reaction evidence="1">
        <text>ATP + protein L-histidine = ADP + protein N-phospho-L-histidine.</text>
        <dbReference type="EC" id="2.7.13.3"/>
    </reaction>
</comment>
<keyword evidence="10" id="KW-1133">Transmembrane helix</keyword>
<dbReference type="GO" id="GO:0005524">
    <property type="term" value="F:ATP binding"/>
    <property type="evidence" value="ECO:0007669"/>
    <property type="project" value="UniProtKB-KW"/>
</dbReference>
<feature type="transmembrane region" description="Helical" evidence="10">
    <location>
        <begin position="77"/>
        <end position="94"/>
    </location>
</feature>
<keyword evidence="8" id="KW-0418">Kinase</keyword>
<dbReference type="SUPFAM" id="SSF47384">
    <property type="entry name" value="Homodimeric domain of signal transducing histidine kinase"/>
    <property type="match status" value="1"/>
</dbReference>
<dbReference type="RefSeq" id="WP_019950311.1">
    <property type="nucleotide sequence ID" value="NZ_JBHLVX010000042.1"/>
</dbReference>
<dbReference type="PROSITE" id="PS50109">
    <property type="entry name" value="HIS_KIN"/>
    <property type="match status" value="1"/>
</dbReference>
<feature type="domain" description="Histidine kinase" evidence="11">
    <location>
        <begin position="213"/>
        <end position="415"/>
    </location>
</feature>
<dbReference type="InterPro" id="IPR005467">
    <property type="entry name" value="His_kinase_dom"/>
</dbReference>
<dbReference type="Gene3D" id="1.10.287.130">
    <property type="match status" value="1"/>
</dbReference>
<dbReference type="InterPro" id="IPR050980">
    <property type="entry name" value="2C_sensor_his_kinase"/>
</dbReference>
<protein>
    <recommendedName>
        <fullName evidence="3">histidine kinase</fullName>
        <ecNumber evidence="3">2.7.13.3</ecNumber>
    </recommendedName>
</protein>
<evidence type="ECO:0000256" key="4">
    <source>
        <dbReference type="ARBA" id="ARBA00022475"/>
    </source>
</evidence>
<evidence type="ECO:0000313" key="13">
    <source>
        <dbReference type="Proteomes" id="UP001589814"/>
    </source>
</evidence>
<dbReference type="CDD" id="cd00082">
    <property type="entry name" value="HisKA"/>
    <property type="match status" value="1"/>
</dbReference>
<dbReference type="InterPro" id="IPR003594">
    <property type="entry name" value="HATPase_dom"/>
</dbReference>
<evidence type="ECO:0000259" key="11">
    <source>
        <dbReference type="PROSITE" id="PS50109"/>
    </source>
</evidence>
<comment type="subcellular location">
    <subcellularLocation>
        <location evidence="2">Cell membrane</location>
        <topology evidence="2">Multi-pass membrane protein</topology>
    </subcellularLocation>
</comment>
<evidence type="ECO:0000256" key="2">
    <source>
        <dbReference type="ARBA" id="ARBA00004651"/>
    </source>
</evidence>
<gene>
    <name evidence="12" type="ORF">ACFFHW_10690</name>
</gene>
<evidence type="ECO:0000256" key="6">
    <source>
        <dbReference type="ARBA" id="ARBA00022679"/>
    </source>
</evidence>
<keyword evidence="4" id="KW-1003">Cell membrane</keyword>
<evidence type="ECO:0000256" key="10">
    <source>
        <dbReference type="SAM" id="Phobius"/>
    </source>
</evidence>
<feature type="transmembrane region" description="Helical" evidence="10">
    <location>
        <begin position="22"/>
        <end position="39"/>
    </location>
</feature>
<sequence length="425" mass="47181">MTQAFIFTTPARNLVRLTVARGISWTCFLLVVIFGIEVLDFQLRIVPIIAIIVIMGLFNVATWWRLGHPRPITDLEYLIHLLIDIAGLTLIFYFTGGPTNPAIAYYVIPIAMAAATQPWRHACIAAASALLGYSVLMLQFEPVPELRQPIGDGLLTLDVLGMWLNFTLCAGIIAIVICRMAITLRQRDHMLARTREAALRNEQILAVASQAAGTAHELGTPLSTMTMLIDEMRAEKISETQREDLDLLRSQVDTCKNHLRELVASADRRQGDPPQRVNAAYWLEKLLQRWLVMRPDVSHHLEIADRDIELMVDPTLDQAVMNLLNNAADAEPNGIVIGLEADSDERVLSIVDRGPGISMEVASHMGESFISGRSRGLGIGLFLTHATLDRFGGSVRLYNQQQGGTLTEVRLPHPDNKTARDHAFT</sequence>
<dbReference type="Proteomes" id="UP001589814">
    <property type="component" value="Unassembled WGS sequence"/>
</dbReference>
<dbReference type="PANTHER" id="PTHR44936">
    <property type="entry name" value="SENSOR PROTEIN CREC"/>
    <property type="match status" value="1"/>
</dbReference>
<dbReference type="PRINTS" id="PR00344">
    <property type="entry name" value="BCTRLSENSOR"/>
</dbReference>
<evidence type="ECO:0000256" key="7">
    <source>
        <dbReference type="ARBA" id="ARBA00022741"/>
    </source>
</evidence>
<dbReference type="EMBL" id="JBHLVX010000042">
    <property type="protein sequence ID" value="MFC0268441.1"/>
    <property type="molecule type" value="Genomic_DNA"/>
</dbReference>
<proteinExistence type="predicted"/>
<dbReference type="InterPro" id="IPR036890">
    <property type="entry name" value="HATPase_C_sf"/>
</dbReference>
<keyword evidence="6" id="KW-0808">Transferase</keyword>
<dbReference type="EC" id="2.7.13.3" evidence="3"/>
<keyword evidence="10" id="KW-0472">Membrane</keyword>
<evidence type="ECO:0000256" key="1">
    <source>
        <dbReference type="ARBA" id="ARBA00000085"/>
    </source>
</evidence>
<evidence type="ECO:0000313" key="12">
    <source>
        <dbReference type="EMBL" id="MFC0268441.1"/>
    </source>
</evidence>
<evidence type="ECO:0000256" key="5">
    <source>
        <dbReference type="ARBA" id="ARBA00022553"/>
    </source>
</evidence>
<dbReference type="SMART" id="SM00387">
    <property type="entry name" value="HATPase_c"/>
    <property type="match status" value="1"/>
</dbReference>
<dbReference type="SUPFAM" id="SSF55874">
    <property type="entry name" value="ATPase domain of HSP90 chaperone/DNA topoisomerase II/histidine kinase"/>
    <property type="match status" value="1"/>
</dbReference>
<name>A0ABV6G484_9GAMM</name>
<dbReference type="PANTHER" id="PTHR44936:SF10">
    <property type="entry name" value="SENSOR PROTEIN RSTB"/>
    <property type="match status" value="1"/>
</dbReference>
<keyword evidence="13" id="KW-1185">Reference proteome</keyword>
<organism evidence="12 13">
    <name type="scientific">Kushneria aurantia</name>
    <dbReference type="NCBI Taxonomy" id="504092"/>
    <lineage>
        <taxon>Bacteria</taxon>
        <taxon>Pseudomonadati</taxon>
        <taxon>Pseudomonadota</taxon>
        <taxon>Gammaproteobacteria</taxon>
        <taxon>Oceanospirillales</taxon>
        <taxon>Halomonadaceae</taxon>
        <taxon>Kushneria</taxon>
    </lineage>
</organism>
<keyword evidence="10" id="KW-0812">Transmembrane</keyword>
<reference evidence="12 13" key="1">
    <citation type="submission" date="2024-09" db="EMBL/GenBank/DDBJ databases">
        <authorList>
            <person name="Sun Q."/>
            <person name="Mori K."/>
        </authorList>
    </citation>
    <scope>NUCLEOTIDE SEQUENCE [LARGE SCALE GENOMIC DNA]</scope>
    <source>
        <strain evidence="12 13">CCM 7415</strain>
    </source>
</reference>
<dbReference type="Gene3D" id="3.30.565.10">
    <property type="entry name" value="Histidine kinase-like ATPase, C-terminal domain"/>
    <property type="match status" value="1"/>
</dbReference>
<feature type="transmembrane region" description="Helical" evidence="10">
    <location>
        <begin position="160"/>
        <end position="182"/>
    </location>
</feature>
<dbReference type="SMART" id="SM00388">
    <property type="entry name" value="HisKA"/>
    <property type="match status" value="1"/>
</dbReference>
<evidence type="ECO:0000256" key="9">
    <source>
        <dbReference type="ARBA" id="ARBA00022840"/>
    </source>
</evidence>
<dbReference type="Pfam" id="PF02518">
    <property type="entry name" value="HATPase_c"/>
    <property type="match status" value="1"/>
</dbReference>
<comment type="caution">
    <text evidence="12">The sequence shown here is derived from an EMBL/GenBank/DDBJ whole genome shotgun (WGS) entry which is preliminary data.</text>
</comment>
<dbReference type="InterPro" id="IPR004358">
    <property type="entry name" value="Sig_transdc_His_kin-like_C"/>
</dbReference>
<dbReference type="Pfam" id="PF00512">
    <property type="entry name" value="HisKA"/>
    <property type="match status" value="1"/>
</dbReference>
<evidence type="ECO:0000256" key="3">
    <source>
        <dbReference type="ARBA" id="ARBA00012438"/>
    </source>
</evidence>
<feature type="transmembrane region" description="Helical" evidence="10">
    <location>
        <begin position="45"/>
        <end position="65"/>
    </location>
</feature>